<dbReference type="RefSeq" id="WP_133795085.1">
    <property type="nucleotide sequence ID" value="NZ_SOCA01000003.1"/>
</dbReference>
<evidence type="ECO:0000313" key="3">
    <source>
        <dbReference type="Proteomes" id="UP000295662"/>
    </source>
</evidence>
<reference evidence="2 3" key="1">
    <citation type="submission" date="2019-03" db="EMBL/GenBank/DDBJ databases">
        <title>Genomic Encyclopedia of Archaeal and Bacterial Type Strains, Phase II (KMG-II): from individual species to whole genera.</title>
        <authorList>
            <person name="Goeker M."/>
        </authorList>
    </citation>
    <scope>NUCLEOTIDE SEQUENCE [LARGE SCALE GENOMIC DNA]</scope>
    <source>
        <strain evidence="2 3">ATCC 25309</strain>
    </source>
</reference>
<proteinExistence type="predicted"/>
<evidence type="ECO:0008006" key="4">
    <source>
        <dbReference type="Google" id="ProtNLM"/>
    </source>
</evidence>
<evidence type="ECO:0000313" key="2">
    <source>
        <dbReference type="EMBL" id="TDU70881.1"/>
    </source>
</evidence>
<organism evidence="2 3">
    <name type="scientific">Prosthecobacter fusiformis</name>
    <dbReference type="NCBI Taxonomy" id="48464"/>
    <lineage>
        <taxon>Bacteria</taxon>
        <taxon>Pseudomonadati</taxon>
        <taxon>Verrucomicrobiota</taxon>
        <taxon>Verrucomicrobiia</taxon>
        <taxon>Verrucomicrobiales</taxon>
        <taxon>Verrucomicrobiaceae</taxon>
        <taxon>Prosthecobacter</taxon>
    </lineage>
</organism>
<name>A0A4R7RYF5_9BACT</name>
<accession>A0A4R7RYF5</accession>
<dbReference type="SUPFAM" id="SSF54523">
    <property type="entry name" value="Pili subunits"/>
    <property type="match status" value="1"/>
</dbReference>
<protein>
    <recommendedName>
        <fullName evidence="4">Prepilin-type N-terminal cleavage/methylation domain-containing protein</fullName>
    </recommendedName>
</protein>
<dbReference type="InterPro" id="IPR012902">
    <property type="entry name" value="N_methyl_site"/>
</dbReference>
<feature type="transmembrane region" description="Helical" evidence="1">
    <location>
        <begin position="21"/>
        <end position="48"/>
    </location>
</feature>
<sequence>MKIKTSTLLARRLSQRAPRSGMTLIEISLVIALLLGLIAVVFLGIGSYRQGADKAKCKMQLAAVQKAVRSGANMQNLIAEAPMVAATDVFGPGLLLETTPVCPSGGAYTWIDEVPVVGTPFGNCDFTGAGTATTTHVLTVAETADW</sequence>
<dbReference type="AlphaFoldDB" id="A0A4R7RYF5"/>
<keyword evidence="3" id="KW-1185">Reference proteome</keyword>
<dbReference type="InterPro" id="IPR045584">
    <property type="entry name" value="Pilin-like"/>
</dbReference>
<comment type="caution">
    <text evidence="2">The sequence shown here is derived from an EMBL/GenBank/DDBJ whole genome shotgun (WGS) entry which is preliminary data.</text>
</comment>
<gene>
    <name evidence="2" type="ORF">EI77_01999</name>
</gene>
<keyword evidence="1" id="KW-0472">Membrane</keyword>
<dbReference type="EMBL" id="SOCA01000003">
    <property type="protein sequence ID" value="TDU70881.1"/>
    <property type="molecule type" value="Genomic_DNA"/>
</dbReference>
<dbReference type="PROSITE" id="PS00409">
    <property type="entry name" value="PROKAR_NTER_METHYL"/>
    <property type="match status" value="1"/>
</dbReference>
<evidence type="ECO:0000256" key="1">
    <source>
        <dbReference type="SAM" id="Phobius"/>
    </source>
</evidence>
<keyword evidence="1" id="KW-0812">Transmembrane</keyword>
<dbReference type="OrthoDB" id="194702at2"/>
<dbReference type="Proteomes" id="UP000295662">
    <property type="component" value="Unassembled WGS sequence"/>
</dbReference>
<keyword evidence="1" id="KW-1133">Transmembrane helix</keyword>